<proteinExistence type="predicted"/>
<evidence type="ECO:0000313" key="9">
    <source>
        <dbReference type="Proteomes" id="UP000789706"/>
    </source>
</evidence>
<sequence length="194" mass="23509">MDALENIKWKLANSKSCPNCSILINRDDGCNKVDCLHCGYRFCWICRNRWSENCGFYQCRMLKSKKEKHNSMRNNTGNASVLYSRPAVKYVHKRIREGFEEYRNETNEKMLKELYERVENTIKFMEIASRRGGFEHRVIYTLCQMTYIEDKYCRRPPYANKRLKPEVYLFYRNAYDEYYRTLKLMNDSLRTCLR</sequence>
<evidence type="ECO:0000256" key="1">
    <source>
        <dbReference type="ARBA" id="ARBA00022679"/>
    </source>
</evidence>
<evidence type="ECO:0000256" key="2">
    <source>
        <dbReference type="ARBA" id="ARBA00022723"/>
    </source>
</evidence>
<dbReference type="PROSITE" id="PS51873">
    <property type="entry name" value="TRIAD"/>
    <property type="match status" value="1"/>
</dbReference>
<feature type="domain" description="RING-type" evidence="7">
    <location>
        <begin position="1"/>
        <end position="63"/>
    </location>
</feature>
<dbReference type="GO" id="GO:0008270">
    <property type="term" value="F:zinc ion binding"/>
    <property type="evidence" value="ECO:0007669"/>
    <property type="project" value="UniProtKB-KW"/>
</dbReference>
<gene>
    <name evidence="8" type="ORF">DEBURN_LOCUS5219</name>
</gene>
<evidence type="ECO:0000256" key="6">
    <source>
        <dbReference type="ARBA" id="ARBA00022833"/>
    </source>
</evidence>
<evidence type="ECO:0000259" key="7">
    <source>
        <dbReference type="PROSITE" id="PS51873"/>
    </source>
</evidence>
<evidence type="ECO:0000256" key="4">
    <source>
        <dbReference type="ARBA" id="ARBA00022771"/>
    </source>
</evidence>
<keyword evidence="5" id="KW-0833">Ubl conjugation pathway</keyword>
<keyword evidence="1" id="KW-0808">Transferase</keyword>
<dbReference type="Proteomes" id="UP000789706">
    <property type="component" value="Unassembled WGS sequence"/>
</dbReference>
<keyword evidence="9" id="KW-1185">Reference proteome</keyword>
<comment type="caution">
    <text evidence="8">The sequence shown here is derived from an EMBL/GenBank/DDBJ whole genome shotgun (WGS) entry which is preliminary data.</text>
</comment>
<evidence type="ECO:0000313" key="8">
    <source>
        <dbReference type="EMBL" id="CAG8511889.1"/>
    </source>
</evidence>
<keyword evidence="4" id="KW-0863">Zinc-finger</keyword>
<organism evidence="8 9">
    <name type="scientific">Diversispora eburnea</name>
    <dbReference type="NCBI Taxonomy" id="1213867"/>
    <lineage>
        <taxon>Eukaryota</taxon>
        <taxon>Fungi</taxon>
        <taxon>Fungi incertae sedis</taxon>
        <taxon>Mucoromycota</taxon>
        <taxon>Glomeromycotina</taxon>
        <taxon>Glomeromycetes</taxon>
        <taxon>Diversisporales</taxon>
        <taxon>Diversisporaceae</taxon>
        <taxon>Diversispora</taxon>
    </lineage>
</organism>
<keyword evidence="6" id="KW-0862">Zinc</keyword>
<dbReference type="SUPFAM" id="SSF57850">
    <property type="entry name" value="RING/U-box"/>
    <property type="match status" value="1"/>
</dbReference>
<dbReference type="InterPro" id="IPR044066">
    <property type="entry name" value="TRIAD_supradom"/>
</dbReference>
<dbReference type="OrthoDB" id="190098at2759"/>
<dbReference type="Pfam" id="PF22191">
    <property type="entry name" value="IBR_1"/>
    <property type="match status" value="1"/>
</dbReference>
<evidence type="ECO:0000256" key="3">
    <source>
        <dbReference type="ARBA" id="ARBA00022737"/>
    </source>
</evidence>
<keyword evidence="3" id="KW-0677">Repeat</keyword>
<dbReference type="EMBL" id="CAJVPK010000449">
    <property type="protein sequence ID" value="CAG8511889.1"/>
    <property type="molecule type" value="Genomic_DNA"/>
</dbReference>
<name>A0A9N8ZYL8_9GLOM</name>
<protein>
    <submittedName>
        <fullName evidence="8">9403_t:CDS:1</fullName>
    </submittedName>
</protein>
<accession>A0A9N8ZYL8</accession>
<evidence type="ECO:0000256" key="5">
    <source>
        <dbReference type="ARBA" id="ARBA00022786"/>
    </source>
</evidence>
<reference evidence="8" key="1">
    <citation type="submission" date="2021-06" db="EMBL/GenBank/DDBJ databases">
        <authorList>
            <person name="Kallberg Y."/>
            <person name="Tangrot J."/>
            <person name="Rosling A."/>
        </authorList>
    </citation>
    <scope>NUCLEOTIDE SEQUENCE</scope>
    <source>
        <strain evidence="8">AZ414A</strain>
    </source>
</reference>
<dbReference type="AlphaFoldDB" id="A0A9N8ZYL8"/>
<dbReference type="GO" id="GO:0016740">
    <property type="term" value="F:transferase activity"/>
    <property type="evidence" value="ECO:0007669"/>
    <property type="project" value="UniProtKB-KW"/>
</dbReference>
<keyword evidence="2" id="KW-0479">Metal-binding</keyword>
<dbReference type="Gene3D" id="1.20.120.1750">
    <property type="match status" value="1"/>
</dbReference>